<evidence type="ECO:0000259" key="3">
    <source>
        <dbReference type="Pfam" id="PF13778"/>
    </source>
</evidence>
<evidence type="ECO:0000313" key="4">
    <source>
        <dbReference type="EMBL" id="AEM41614.1"/>
    </source>
</evidence>
<dbReference type="Pfam" id="PF13778">
    <property type="entry name" value="DUF4174"/>
    <property type="match status" value="1"/>
</dbReference>
<dbReference type="HOGENOM" id="CLU_100965_0_0_5"/>
<feature type="signal peptide" evidence="2">
    <location>
        <begin position="1"/>
        <end position="23"/>
    </location>
</feature>
<name>F9Y3J4_KETVW</name>
<evidence type="ECO:0000256" key="1">
    <source>
        <dbReference type="ARBA" id="ARBA00022729"/>
    </source>
</evidence>
<dbReference type="EMBL" id="CP002018">
    <property type="protein sequence ID" value="AEM41614.1"/>
    <property type="molecule type" value="Genomic_DNA"/>
</dbReference>
<evidence type="ECO:0000313" key="5">
    <source>
        <dbReference type="Proteomes" id="UP000000692"/>
    </source>
</evidence>
<dbReference type="eggNOG" id="ENOG5032S56">
    <property type="taxonomic scope" value="Bacteria"/>
</dbReference>
<dbReference type="KEGG" id="kvl:KVU_1775"/>
<keyword evidence="1 2" id="KW-0732">Signal</keyword>
<sequence>MMTRRTAAALGLALALSMGSVFAAKAQDESPTAAAIALWQEDRTQIFDAAGLEMAELAYIARLLVIFADSPAQPQFQRQLELLAEDPEALALRDVMVITDTTPAEANAIRRQLRPRGFSLVLVEKDGRVELRKPDSWSLREIIRSIDRMPLRVQEINNALGRG</sequence>
<keyword evidence="5" id="KW-1185">Reference proteome</keyword>
<gene>
    <name evidence="4" type="ordered locus">KVU_1775</name>
</gene>
<evidence type="ECO:0000256" key="2">
    <source>
        <dbReference type="SAM" id="SignalP"/>
    </source>
</evidence>
<accession>F9Y3J4</accession>
<dbReference type="OrthoDB" id="7362103at2"/>
<reference evidence="4 5" key="1">
    <citation type="journal article" date="2011" name="J. Bacteriol.">
        <title>Complete genome sequence of the industrial strain Ketogulonicigenium vulgare WSH-001.</title>
        <authorList>
            <person name="Liu L."/>
            <person name="Li Y."/>
            <person name="Zhang J."/>
            <person name="Zhou Z."/>
            <person name="Liu J."/>
            <person name="Li X."/>
            <person name="Zhou J."/>
            <person name="Du G."/>
            <person name="Wang L."/>
            <person name="Chen J."/>
        </authorList>
    </citation>
    <scope>NUCLEOTIDE SEQUENCE [LARGE SCALE GENOMIC DNA]</scope>
    <source>
        <strain evidence="4 5">WSH-001</strain>
    </source>
</reference>
<proteinExistence type="predicted"/>
<organism evidence="4 5">
    <name type="scientific">Ketogulonicigenium vulgare (strain WSH-001)</name>
    <dbReference type="NCBI Taxonomy" id="759362"/>
    <lineage>
        <taxon>Bacteria</taxon>
        <taxon>Pseudomonadati</taxon>
        <taxon>Pseudomonadota</taxon>
        <taxon>Alphaproteobacteria</taxon>
        <taxon>Rhodobacterales</taxon>
        <taxon>Roseobacteraceae</taxon>
        <taxon>Ketogulonicigenium</taxon>
    </lineage>
</organism>
<feature type="chain" id="PRO_5003391256" description="DUF4174 domain-containing protein" evidence="2">
    <location>
        <begin position="24"/>
        <end position="163"/>
    </location>
</feature>
<protein>
    <recommendedName>
        <fullName evidence="3">DUF4174 domain-containing protein</fullName>
    </recommendedName>
</protein>
<dbReference type="Proteomes" id="UP000000692">
    <property type="component" value="Chromosome"/>
</dbReference>
<feature type="domain" description="DUF4174" evidence="3">
    <location>
        <begin position="57"/>
        <end position="155"/>
    </location>
</feature>
<dbReference type="InterPro" id="IPR025232">
    <property type="entry name" value="DUF4174"/>
</dbReference>
<dbReference type="AlphaFoldDB" id="F9Y3J4"/>